<organism evidence="1 2">
    <name type="scientific">Pangasianodon gigas</name>
    <name type="common">Mekong giant catfish</name>
    <name type="synonym">Pangasius gigas</name>
    <dbReference type="NCBI Taxonomy" id="30993"/>
    <lineage>
        <taxon>Eukaryota</taxon>
        <taxon>Metazoa</taxon>
        <taxon>Chordata</taxon>
        <taxon>Craniata</taxon>
        <taxon>Vertebrata</taxon>
        <taxon>Euteleostomi</taxon>
        <taxon>Actinopterygii</taxon>
        <taxon>Neopterygii</taxon>
        <taxon>Teleostei</taxon>
        <taxon>Ostariophysi</taxon>
        <taxon>Siluriformes</taxon>
        <taxon>Pangasiidae</taxon>
        <taxon>Pangasianodon</taxon>
    </lineage>
</organism>
<accession>A0ACC5WPJ5</accession>
<dbReference type="Proteomes" id="UP000829447">
    <property type="component" value="Linkage Group LG8"/>
</dbReference>
<keyword evidence="2" id="KW-1185">Reference proteome</keyword>
<reference evidence="1 2" key="1">
    <citation type="journal article" date="2022" name="bioRxiv">
        <title>An ancient truncated duplication of the anti-Mullerian hormone receptor type 2 gene is a potential conserved master sex determinant in the Pangasiidae catfish family.</title>
        <authorList>
            <person name="Wen M."/>
            <person name="Pan Q."/>
            <person name="Jouanno E."/>
            <person name="Montfort J."/>
            <person name="Zahm M."/>
            <person name="Cabau C."/>
            <person name="Klopp C."/>
            <person name="Iampietro C."/>
            <person name="Roques C."/>
            <person name="Bouchez O."/>
            <person name="Castinel A."/>
            <person name="Donnadieu C."/>
            <person name="Parrinello H."/>
            <person name="Poncet C."/>
            <person name="Belmonte E."/>
            <person name="Gautier V."/>
            <person name="Avarre J.-C."/>
            <person name="Dugue R."/>
            <person name="Gustiano R."/>
            <person name="Ha T.T.T."/>
            <person name="Campet M."/>
            <person name="Sriphairoj K."/>
            <person name="Ribolli J."/>
            <person name="de Almeida F.L."/>
            <person name="Desvignes T."/>
            <person name="Postlethwait J.H."/>
            <person name="Bucao C.F."/>
            <person name="Robinson-Rechavi M."/>
            <person name="Bobe J."/>
            <person name="Herpin A."/>
            <person name="Guiguen Y."/>
        </authorList>
    </citation>
    <scope>NUCLEOTIDE SEQUENCE [LARGE SCALE GENOMIC DNA]</scope>
    <source>
        <strain evidence="1">YG-Dec2019</strain>
    </source>
</reference>
<sequence>MLFDSRNVESTLSQMIEIYGVDSKNPKIDSIQNLKYVTRRLYVICDYSLHTMTSGKPNISEKVLQYESFINDVLKRDLQKVLEQRDGVYEKIAQYLQLKNTIKSIQETGSKELKTDVDLGCNFYVQAHVPDTSKIFVAVGYGFFLELTLSEALTFIEKKTSQLTEYSEVLTKDAAKIKAHIRVVLEGVRELQGLKDLPETTRREVF</sequence>
<gene>
    <name evidence="1" type="ORF">PGIGA_G00241820</name>
</gene>
<evidence type="ECO:0000313" key="2">
    <source>
        <dbReference type="Proteomes" id="UP000829447"/>
    </source>
</evidence>
<protein>
    <submittedName>
        <fullName evidence="1">Uncharacterized protein</fullName>
    </submittedName>
</protein>
<dbReference type="EMBL" id="CM040461">
    <property type="protein sequence ID" value="MCI4380598.1"/>
    <property type="molecule type" value="Genomic_DNA"/>
</dbReference>
<evidence type="ECO:0000313" key="1">
    <source>
        <dbReference type="EMBL" id="MCI4380598.1"/>
    </source>
</evidence>
<proteinExistence type="predicted"/>
<name>A0ACC5WPJ5_PANGG</name>
<comment type="caution">
    <text evidence="1">The sequence shown here is derived from an EMBL/GenBank/DDBJ whole genome shotgun (WGS) entry which is preliminary data.</text>
</comment>